<comment type="caution">
    <text evidence="1">The sequence shown here is derived from an EMBL/GenBank/DDBJ whole genome shotgun (WGS) entry which is preliminary data.</text>
</comment>
<protein>
    <submittedName>
        <fullName evidence="1">ImmA/IrrE family metallo-endopeptidase</fullName>
    </submittedName>
</protein>
<accession>A0AAJ1Z4A4</accession>
<name>A0AAJ1Z4A4_9BACI</name>
<dbReference type="Gene3D" id="3.40.390.10">
    <property type="entry name" value="Collagenase (Catalytic Domain)"/>
    <property type="match status" value="1"/>
</dbReference>
<evidence type="ECO:0000313" key="2">
    <source>
        <dbReference type="Proteomes" id="UP001248134"/>
    </source>
</evidence>
<dbReference type="SUPFAM" id="SSF55486">
    <property type="entry name" value="Metalloproteases ('zincins'), catalytic domain"/>
    <property type="match status" value="1"/>
</dbReference>
<proteinExistence type="predicted"/>
<organism evidence="1 2">
    <name type="scientific">Bacillus pseudomycoides</name>
    <dbReference type="NCBI Taxonomy" id="64104"/>
    <lineage>
        <taxon>Bacteria</taxon>
        <taxon>Bacillati</taxon>
        <taxon>Bacillota</taxon>
        <taxon>Bacilli</taxon>
        <taxon>Bacillales</taxon>
        <taxon>Bacillaceae</taxon>
        <taxon>Bacillus</taxon>
        <taxon>Bacillus cereus group</taxon>
    </lineage>
</organism>
<dbReference type="RefSeq" id="WP_098604278.1">
    <property type="nucleotide sequence ID" value="NZ_JARMDG010000001.1"/>
</dbReference>
<dbReference type="Proteomes" id="UP001248134">
    <property type="component" value="Unassembled WGS sequence"/>
</dbReference>
<evidence type="ECO:0000313" key="1">
    <source>
        <dbReference type="EMBL" id="MDR4326166.1"/>
    </source>
</evidence>
<dbReference type="GO" id="GO:0008237">
    <property type="term" value="F:metallopeptidase activity"/>
    <property type="evidence" value="ECO:0007669"/>
    <property type="project" value="InterPro"/>
</dbReference>
<dbReference type="EMBL" id="VLYX01000007">
    <property type="protein sequence ID" value="MDR4326166.1"/>
    <property type="molecule type" value="Genomic_DNA"/>
</dbReference>
<reference evidence="1" key="1">
    <citation type="submission" date="2019-07" db="EMBL/GenBank/DDBJ databases">
        <title>Phylogenomic Reclassification of ATCC Bacillus Strains and Various Taxa within the Genus Bacillus.</title>
        <authorList>
            <person name="Riojas M.A."/>
            <person name="Frank A.M."/>
            <person name="Fenn S.L."/>
            <person name="King S.P."/>
            <person name="Brower S.M."/>
            <person name="Hazbon M.H."/>
        </authorList>
    </citation>
    <scope>NUCLEOTIDE SEQUENCE</scope>
    <source>
        <strain evidence="1">NR-12239</strain>
    </source>
</reference>
<dbReference type="AlphaFoldDB" id="A0AAJ1Z4A4"/>
<gene>
    <name evidence="1" type="ORF">FOS08_09440</name>
</gene>
<dbReference type="InterPro" id="IPR024079">
    <property type="entry name" value="MetalloPept_cat_dom_sf"/>
</dbReference>
<sequence>MVVPCLILDVYITPGSDMTQDLFINQIDWVNYVYGVPNTFYGDRTPNPCNIDIRWRFRNDQGEAVMSQINDPFVDQDVLQCIGYEDLNEYFQYWLNVRLPGPGPYGQTDTLDIAVYFVQGPFAGGFVGCAPYNTPNGPVIVISNAPEGQFRFGQTLAHELGHVLLGPEHVDDENNLMYGGASENAYRLTPEQCAQASNSPYFRNCPE</sequence>